<keyword evidence="7" id="KW-0479">Metal-binding</keyword>
<dbReference type="InterPro" id="IPR017975">
    <property type="entry name" value="Tubulin_CS"/>
</dbReference>
<feature type="domain" description="Tubulin/FtsZ 2-layer sandwich" evidence="15">
    <location>
        <begin position="245"/>
        <end position="382"/>
    </location>
</feature>
<keyword evidence="11" id="KW-0206">Cytoskeleton</keyword>
<evidence type="ECO:0000256" key="3">
    <source>
        <dbReference type="ARBA" id="ARBA00009636"/>
    </source>
</evidence>
<comment type="similarity">
    <text evidence="3 13">Belongs to the tubulin family.</text>
</comment>
<dbReference type="GO" id="GO:0005874">
    <property type="term" value="C:microtubule"/>
    <property type="evidence" value="ECO:0007669"/>
    <property type="project" value="UniProtKB-KW"/>
</dbReference>
<dbReference type="InParanoid" id="A0A7R8V2L4"/>
<dbReference type="SUPFAM" id="SSF52490">
    <property type="entry name" value="Tubulin nucleotide-binding domain-like"/>
    <property type="match status" value="1"/>
</dbReference>
<dbReference type="PROSITE" id="PS00228">
    <property type="entry name" value="TUBULIN_B_AUTOREG"/>
    <property type="match status" value="1"/>
</dbReference>
<evidence type="ECO:0000256" key="7">
    <source>
        <dbReference type="ARBA" id="ARBA00022723"/>
    </source>
</evidence>
<reference evidence="16 17" key="1">
    <citation type="submission" date="2020-11" db="EMBL/GenBank/DDBJ databases">
        <authorList>
            <person name="Wallbank WR R."/>
            <person name="Pardo Diaz C."/>
            <person name="Kozak K."/>
            <person name="Martin S."/>
            <person name="Jiggins C."/>
            <person name="Moest M."/>
            <person name="Warren A I."/>
            <person name="Generalovic N T."/>
            <person name="Byers J.R.P. K."/>
            <person name="Montejo-Kovacevich G."/>
            <person name="Yen C E."/>
        </authorList>
    </citation>
    <scope>NUCLEOTIDE SEQUENCE [LARGE SCALE GENOMIC DNA]</scope>
</reference>
<dbReference type="InterPro" id="IPR003008">
    <property type="entry name" value="Tubulin_FtsZ_GTPase"/>
</dbReference>
<comment type="function">
    <text evidence="12 13">Tubulin is the major constituent of microtubules, a cylinder consisting of laterally associated linear protofilaments composed of alpha- and beta-tubulin heterodimers. Microtubules grow by the addition of GTP-tubulin dimers to the microtubule end, where a stabilizing cap forms. Below the cap, tubulin dimers are in GDP-bound state, owing to GTPase activity of alpha-tubulin.</text>
</comment>
<evidence type="ECO:0000256" key="4">
    <source>
        <dbReference type="ARBA" id="ARBA00011747"/>
    </source>
</evidence>
<proteinExistence type="inferred from homology"/>
<dbReference type="InterPro" id="IPR036525">
    <property type="entry name" value="Tubulin/FtsZ_GTPase_sf"/>
</dbReference>
<dbReference type="InterPro" id="IPR023123">
    <property type="entry name" value="Tubulin_C"/>
</dbReference>
<evidence type="ECO:0000259" key="15">
    <source>
        <dbReference type="SMART" id="SM00865"/>
    </source>
</evidence>
<dbReference type="Proteomes" id="UP000594454">
    <property type="component" value="Chromosome 5"/>
</dbReference>
<dbReference type="Gene3D" id="1.10.287.600">
    <property type="entry name" value="Helix hairpin bin"/>
    <property type="match status" value="1"/>
</dbReference>
<dbReference type="Gene3D" id="3.40.50.1440">
    <property type="entry name" value="Tubulin/FtsZ, GTPase domain"/>
    <property type="match status" value="1"/>
</dbReference>
<evidence type="ECO:0000256" key="1">
    <source>
        <dbReference type="ARBA" id="ARBA00001946"/>
    </source>
</evidence>
<dbReference type="EMBL" id="LR899013">
    <property type="protein sequence ID" value="CAD7090505.1"/>
    <property type="molecule type" value="Genomic_DNA"/>
</dbReference>
<dbReference type="InterPro" id="IPR008280">
    <property type="entry name" value="Tub_FtsZ_C"/>
</dbReference>
<gene>
    <name evidence="16" type="ORF">HERILL_LOCUS12983</name>
</gene>
<dbReference type="SUPFAM" id="SSF55307">
    <property type="entry name" value="Tubulin C-terminal domain-like"/>
    <property type="match status" value="1"/>
</dbReference>
<keyword evidence="10 13" id="KW-0342">GTP-binding</keyword>
<evidence type="ECO:0000313" key="17">
    <source>
        <dbReference type="Proteomes" id="UP000594454"/>
    </source>
</evidence>
<accession>A0A7R8V2L4</accession>
<evidence type="ECO:0000256" key="10">
    <source>
        <dbReference type="ARBA" id="ARBA00023134"/>
    </source>
</evidence>
<evidence type="ECO:0000256" key="8">
    <source>
        <dbReference type="ARBA" id="ARBA00022741"/>
    </source>
</evidence>
<organism evidence="16 17">
    <name type="scientific">Hermetia illucens</name>
    <name type="common">Black soldier fly</name>
    <dbReference type="NCBI Taxonomy" id="343691"/>
    <lineage>
        <taxon>Eukaryota</taxon>
        <taxon>Metazoa</taxon>
        <taxon>Ecdysozoa</taxon>
        <taxon>Arthropoda</taxon>
        <taxon>Hexapoda</taxon>
        <taxon>Insecta</taxon>
        <taxon>Pterygota</taxon>
        <taxon>Neoptera</taxon>
        <taxon>Endopterygota</taxon>
        <taxon>Diptera</taxon>
        <taxon>Brachycera</taxon>
        <taxon>Stratiomyomorpha</taxon>
        <taxon>Stratiomyidae</taxon>
        <taxon>Hermetiinae</taxon>
        <taxon>Hermetia</taxon>
    </lineage>
</organism>
<feature type="domain" description="Tubulin/FtsZ GTPase" evidence="14">
    <location>
        <begin position="47"/>
        <end position="243"/>
    </location>
</feature>
<evidence type="ECO:0000256" key="9">
    <source>
        <dbReference type="ARBA" id="ARBA00022842"/>
    </source>
</evidence>
<dbReference type="InterPro" id="IPR018316">
    <property type="entry name" value="Tubulin/FtsZ_2-layer-sand-dom"/>
</dbReference>
<keyword evidence="9" id="KW-0460">Magnesium</keyword>
<evidence type="ECO:0000256" key="2">
    <source>
        <dbReference type="ARBA" id="ARBA00004245"/>
    </source>
</evidence>
<dbReference type="PRINTS" id="PR01161">
    <property type="entry name" value="TUBULIN"/>
</dbReference>
<sequence length="442" mass="49494">MREIVTFHVGNCGNQIGRQFWELIADEHGIDSGGHFVGHHQLQAERLNVYFNEGRNRFIARAVCLDGDPEGIARLQNYPSGKLFNPENMVAGFSSNDNNFAKGYFTEGAELMDIVLESARKEAESCDLLQGFQIVHSIGGGTGSGTTALLVKNLAEEYPDNLISTYTVIPSPKVSNIVVEPYNSILGLPQLIENTHMTCCYDNDALHDICVKTLKLSAASYNDMNFIISHTIAGLTACFRFPGQLNSDLHKLYTNMVPFPNYHFFVPSFAPLMSTHRAKMTKLTVAEIVYQVFNSNNWLVSCDTARGKFLTAAAVFRGRMSPKEVDVQMKNVQRKNQNYFVEWIPNNIKSAICDIPPKGLKMSATFIANITSVQHVFHRLHKQFDALFRRRGHVHWYIGEGMEEAEIIEAGNSVKQFFKGYQGLEAEKDSSEESLLCGSLDI</sequence>
<comment type="subcellular location">
    <subcellularLocation>
        <location evidence="2">Cytoplasm</location>
        <location evidence="2">Cytoskeleton</location>
    </subcellularLocation>
</comment>
<evidence type="ECO:0000259" key="14">
    <source>
        <dbReference type="SMART" id="SM00864"/>
    </source>
</evidence>
<evidence type="ECO:0000256" key="5">
    <source>
        <dbReference type="ARBA" id="ARBA00022490"/>
    </source>
</evidence>
<dbReference type="Pfam" id="PF03953">
    <property type="entry name" value="Tubulin_C"/>
    <property type="match status" value="1"/>
</dbReference>
<protein>
    <recommendedName>
        <fullName evidence="13">Tubulin beta chain</fullName>
    </recommendedName>
</protein>
<keyword evidence="8 13" id="KW-0547">Nucleotide-binding</keyword>
<evidence type="ECO:0000256" key="13">
    <source>
        <dbReference type="RuleBase" id="RU000352"/>
    </source>
</evidence>
<dbReference type="FunFam" id="3.30.1330.20:FF:000009">
    <property type="entry name" value="Tubulin beta chain"/>
    <property type="match status" value="1"/>
</dbReference>
<dbReference type="CDD" id="cd02187">
    <property type="entry name" value="beta_tubulin"/>
    <property type="match status" value="1"/>
</dbReference>
<dbReference type="SMART" id="SM00864">
    <property type="entry name" value="Tubulin"/>
    <property type="match status" value="1"/>
</dbReference>
<dbReference type="InterPro" id="IPR002453">
    <property type="entry name" value="Beta_tubulin"/>
</dbReference>
<comment type="cofactor">
    <cofactor evidence="1">
        <name>Mg(2+)</name>
        <dbReference type="ChEBI" id="CHEBI:18420"/>
    </cofactor>
</comment>
<keyword evidence="17" id="KW-1185">Reference proteome</keyword>
<dbReference type="Pfam" id="PF00091">
    <property type="entry name" value="Tubulin"/>
    <property type="match status" value="1"/>
</dbReference>
<dbReference type="GO" id="GO:0046872">
    <property type="term" value="F:metal ion binding"/>
    <property type="evidence" value="ECO:0007669"/>
    <property type="project" value="UniProtKB-KW"/>
</dbReference>
<dbReference type="PANTHER" id="PTHR11588">
    <property type="entry name" value="TUBULIN"/>
    <property type="match status" value="1"/>
</dbReference>
<name>A0A7R8V2L4_HERIL</name>
<dbReference type="GO" id="GO:0005200">
    <property type="term" value="F:structural constituent of cytoskeleton"/>
    <property type="evidence" value="ECO:0007669"/>
    <property type="project" value="InterPro"/>
</dbReference>
<comment type="subunit">
    <text evidence="4 13">Dimer of alpha and beta chains. A typical microtubule is a hollow water-filled tube with an outer diameter of 25 nm and an inner diameter of 15 nM. Alpha-beta heterodimers associate head-to-tail to form protofilaments running lengthwise along the microtubule wall with the beta-tubulin subunit facing the microtubule plus end conferring a structural polarity. Microtubules usually have 13 protofilaments but different protofilament numbers can be found in some organisms and specialized cells.</text>
</comment>
<dbReference type="Gene3D" id="3.30.1330.20">
    <property type="entry name" value="Tubulin/FtsZ, C-terminal domain"/>
    <property type="match status" value="1"/>
</dbReference>
<dbReference type="InterPro" id="IPR013838">
    <property type="entry name" value="Beta-tubulin_BS"/>
</dbReference>
<keyword evidence="5" id="KW-0963">Cytoplasm</keyword>
<dbReference type="InterPro" id="IPR000217">
    <property type="entry name" value="Tubulin"/>
</dbReference>
<dbReference type="PRINTS" id="PR01163">
    <property type="entry name" value="BETATUBULIN"/>
</dbReference>
<evidence type="ECO:0000256" key="12">
    <source>
        <dbReference type="ARBA" id="ARBA00034296"/>
    </source>
</evidence>
<dbReference type="PROSITE" id="PS00227">
    <property type="entry name" value="TUBULIN"/>
    <property type="match status" value="1"/>
</dbReference>
<evidence type="ECO:0000256" key="6">
    <source>
        <dbReference type="ARBA" id="ARBA00022701"/>
    </source>
</evidence>
<dbReference type="InterPro" id="IPR037103">
    <property type="entry name" value="Tubulin/FtsZ-like_C"/>
</dbReference>
<dbReference type="AlphaFoldDB" id="A0A7R8V2L4"/>
<keyword evidence="6 13" id="KW-0493">Microtubule</keyword>
<dbReference type="OrthoDB" id="7927693at2759"/>
<evidence type="ECO:0000256" key="11">
    <source>
        <dbReference type="ARBA" id="ARBA00023212"/>
    </source>
</evidence>
<dbReference type="GO" id="GO:0005525">
    <property type="term" value="F:GTP binding"/>
    <property type="evidence" value="ECO:0007669"/>
    <property type="project" value="UniProtKB-UniRule"/>
</dbReference>
<evidence type="ECO:0000313" key="16">
    <source>
        <dbReference type="EMBL" id="CAD7090505.1"/>
    </source>
</evidence>
<dbReference type="SMART" id="SM00865">
    <property type="entry name" value="Tubulin_C"/>
    <property type="match status" value="1"/>
</dbReference>
<dbReference type="GO" id="GO:0003924">
    <property type="term" value="F:GTPase activity"/>
    <property type="evidence" value="ECO:0007669"/>
    <property type="project" value="InterPro"/>
</dbReference>
<dbReference type="GO" id="GO:0007017">
    <property type="term" value="P:microtubule-based process"/>
    <property type="evidence" value="ECO:0007669"/>
    <property type="project" value="InterPro"/>
</dbReference>